<proteinExistence type="predicted"/>
<dbReference type="PANTHER" id="PTHR47545">
    <property type="entry name" value="MULTIFUNCTIONAL CCA PROTEIN"/>
    <property type="match status" value="1"/>
</dbReference>
<comment type="caution">
    <text evidence="3">The sequence shown here is derived from an EMBL/GenBank/DDBJ whole genome shotgun (WGS) entry which is preliminary data.</text>
</comment>
<dbReference type="SUPFAM" id="SSF109604">
    <property type="entry name" value="HD-domain/PDEase-like"/>
    <property type="match status" value="1"/>
</dbReference>
<feature type="domain" description="HD" evidence="2">
    <location>
        <begin position="61"/>
        <end position="145"/>
    </location>
</feature>
<evidence type="ECO:0000259" key="2">
    <source>
        <dbReference type="Pfam" id="PF01966"/>
    </source>
</evidence>
<name>A0ABT4D703_9CLOT</name>
<dbReference type="CDD" id="cd00077">
    <property type="entry name" value="HDc"/>
    <property type="match status" value="1"/>
</dbReference>
<dbReference type="Pfam" id="PF01966">
    <property type="entry name" value="HD"/>
    <property type="match status" value="1"/>
</dbReference>
<reference evidence="3" key="1">
    <citation type="submission" date="2022-12" db="EMBL/GenBank/DDBJ databases">
        <title>Clostridium sp. nov., isolated from industrial wastewater.</title>
        <authorList>
            <person name="Jiayan W."/>
        </authorList>
    </citation>
    <scope>NUCLEOTIDE SEQUENCE</scope>
    <source>
        <strain evidence="3">ZC22-4</strain>
    </source>
</reference>
<evidence type="ECO:0000313" key="4">
    <source>
        <dbReference type="Proteomes" id="UP001144612"/>
    </source>
</evidence>
<protein>
    <submittedName>
        <fullName evidence="3">HDIG domain-containing protein</fullName>
    </submittedName>
</protein>
<organism evidence="3 4">
    <name type="scientific">Clostridium brassicae</name>
    <dbReference type="NCBI Taxonomy" id="2999072"/>
    <lineage>
        <taxon>Bacteria</taxon>
        <taxon>Bacillati</taxon>
        <taxon>Bacillota</taxon>
        <taxon>Clostridia</taxon>
        <taxon>Eubacteriales</taxon>
        <taxon>Clostridiaceae</taxon>
        <taxon>Clostridium</taxon>
    </lineage>
</organism>
<accession>A0ABT4D703</accession>
<evidence type="ECO:0000313" key="3">
    <source>
        <dbReference type="EMBL" id="MCY6958067.1"/>
    </source>
</evidence>
<dbReference type="Proteomes" id="UP001144612">
    <property type="component" value="Unassembled WGS sequence"/>
</dbReference>
<dbReference type="PANTHER" id="PTHR47545:SF2">
    <property type="entry name" value="CC-ADDING TRNA NUCLEOTIDYLTRANSFERASE"/>
    <property type="match status" value="1"/>
</dbReference>
<dbReference type="InterPro" id="IPR050124">
    <property type="entry name" value="tRNA_CCA-adding_enzyme"/>
</dbReference>
<dbReference type="InterPro" id="IPR006675">
    <property type="entry name" value="HDIG_dom"/>
</dbReference>
<sequence length="208" mass="24618">MRDKKLIFEEFNIHLMNDEKPSDYFNNLIKEGEFPKIYPFNLLEELKDVPQSPKHHPEGSVWNHTMMVVDNAAERKTLSEEPHAFMWAAFLHDLGKKPTTKLRKGRITAYEHDIQGEKIARKFLEELTGEKEFIDKVCYLVRWHMQILFVVKDLPFADVKNMILQVSPDEVALLSLCDRLGRGEMTEEKYKEEEENINKFLYKVKNFN</sequence>
<dbReference type="InterPro" id="IPR006674">
    <property type="entry name" value="HD_domain"/>
</dbReference>
<dbReference type="Gene3D" id="1.10.3090.10">
    <property type="entry name" value="cca-adding enzyme, domain 2"/>
    <property type="match status" value="1"/>
</dbReference>
<dbReference type="NCBIfam" id="TIGR00277">
    <property type="entry name" value="HDIG"/>
    <property type="match status" value="1"/>
</dbReference>
<dbReference type="RefSeq" id="WP_268060477.1">
    <property type="nucleotide sequence ID" value="NZ_JAPQFJ010000004.1"/>
</dbReference>
<dbReference type="InterPro" id="IPR003607">
    <property type="entry name" value="HD/PDEase_dom"/>
</dbReference>
<keyword evidence="4" id="KW-1185">Reference proteome</keyword>
<evidence type="ECO:0000256" key="1">
    <source>
        <dbReference type="ARBA" id="ARBA00022741"/>
    </source>
</evidence>
<gene>
    <name evidence="3" type="ORF">OW729_05530</name>
</gene>
<keyword evidence="1" id="KW-0547">Nucleotide-binding</keyword>
<dbReference type="EMBL" id="JAPQFJ010000004">
    <property type="protein sequence ID" value="MCY6958067.1"/>
    <property type="molecule type" value="Genomic_DNA"/>
</dbReference>